<keyword evidence="3" id="KW-1185">Reference proteome</keyword>
<dbReference type="WBParaSite" id="SCUD_0000448401-mRNA-1">
    <property type="protein sequence ID" value="SCUD_0000448401-mRNA-1"/>
    <property type="gene ID" value="SCUD_0000448401"/>
</dbReference>
<proteinExistence type="predicted"/>
<evidence type="ECO:0000313" key="3">
    <source>
        <dbReference type="Proteomes" id="UP000279833"/>
    </source>
</evidence>
<sequence length="73" mass="8791">MEKELLWRATGRGSKRQSLQHIMRFWVTRSTITRNGSLLIHWIRFKKGGTRRQQSIRAEQDQKKSMHKLNTQK</sequence>
<protein>
    <submittedName>
        <fullName evidence="4">Ovule protein</fullName>
    </submittedName>
</protein>
<feature type="region of interest" description="Disordered" evidence="1">
    <location>
        <begin position="51"/>
        <end position="73"/>
    </location>
</feature>
<evidence type="ECO:0000313" key="2">
    <source>
        <dbReference type="EMBL" id="VDO89199.1"/>
    </source>
</evidence>
<dbReference type="EMBL" id="UZAK01006009">
    <property type="protein sequence ID" value="VDO89199.1"/>
    <property type="molecule type" value="Genomic_DNA"/>
</dbReference>
<reference evidence="4" key="1">
    <citation type="submission" date="2016-06" db="UniProtKB">
        <authorList>
            <consortium name="WormBaseParasite"/>
        </authorList>
    </citation>
    <scope>IDENTIFICATION</scope>
</reference>
<dbReference type="AlphaFoldDB" id="A0A183JP48"/>
<organism evidence="4">
    <name type="scientific">Schistosoma curassoni</name>
    <dbReference type="NCBI Taxonomy" id="6186"/>
    <lineage>
        <taxon>Eukaryota</taxon>
        <taxon>Metazoa</taxon>
        <taxon>Spiralia</taxon>
        <taxon>Lophotrochozoa</taxon>
        <taxon>Platyhelminthes</taxon>
        <taxon>Trematoda</taxon>
        <taxon>Digenea</taxon>
        <taxon>Strigeidida</taxon>
        <taxon>Schistosomatoidea</taxon>
        <taxon>Schistosomatidae</taxon>
        <taxon>Schistosoma</taxon>
    </lineage>
</organism>
<reference evidence="2" key="2">
    <citation type="submission" date="2018-11" db="EMBL/GenBank/DDBJ databases">
        <authorList>
            <consortium name="Pathogen Informatics"/>
        </authorList>
    </citation>
    <scope>NUCLEOTIDE SEQUENCE [LARGE SCALE GENOMIC DNA]</scope>
    <source>
        <strain evidence="2">Dakar</strain>
    </source>
</reference>
<evidence type="ECO:0000313" key="4">
    <source>
        <dbReference type="WBParaSite" id="SCUD_0000448401-mRNA-1"/>
    </source>
</evidence>
<evidence type="ECO:0000256" key="1">
    <source>
        <dbReference type="SAM" id="MobiDB-lite"/>
    </source>
</evidence>
<gene>
    <name evidence="2" type="ORF">SCUD_LOCUS4481</name>
</gene>
<accession>A0A183JP48</accession>
<name>A0A183JP48_9TREM</name>
<dbReference type="Proteomes" id="UP000279833">
    <property type="component" value="Unassembled WGS sequence"/>
</dbReference>